<dbReference type="EMBL" id="JBHXOF010000005">
    <property type="protein sequence ID" value="MFD4213574.1"/>
    <property type="molecule type" value="Genomic_DNA"/>
</dbReference>
<keyword evidence="2" id="KW-1185">Reference proteome</keyword>
<protein>
    <submittedName>
        <fullName evidence="1">Uncharacterized protein</fullName>
    </submittedName>
</protein>
<organism evidence="1 2">
    <name type="scientific">Streptomyces sindenensis</name>
    <dbReference type="NCBI Taxonomy" id="67363"/>
    <lineage>
        <taxon>Bacteria</taxon>
        <taxon>Bacillati</taxon>
        <taxon>Actinomycetota</taxon>
        <taxon>Actinomycetes</taxon>
        <taxon>Kitasatosporales</taxon>
        <taxon>Streptomycetaceae</taxon>
        <taxon>Streptomyces</taxon>
    </lineage>
</organism>
<evidence type="ECO:0000313" key="2">
    <source>
        <dbReference type="Proteomes" id="UP001598251"/>
    </source>
</evidence>
<comment type="caution">
    <text evidence="1">The sequence shown here is derived from an EMBL/GenBank/DDBJ whole genome shotgun (WGS) entry which is preliminary data.</text>
</comment>
<dbReference type="Proteomes" id="UP001598251">
    <property type="component" value="Unassembled WGS sequence"/>
</dbReference>
<gene>
    <name evidence="1" type="ORF">ACFWSS_11835</name>
</gene>
<proteinExistence type="predicted"/>
<sequence>MIDPLKMEGVDISSELSPWPFKVDIDPGFNDAPGRRDGHTCRDPQLADVRITLREESEAMSFFSVAAPV</sequence>
<accession>A0ABW6EH16</accession>
<dbReference type="RefSeq" id="WP_382825140.1">
    <property type="nucleotide sequence ID" value="NZ_JBHXLY010000006.1"/>
</dbReference>
<evidence type="ECO:0000313" key="1">
    <source>
        <dbReference type="EMBL" id="MFD4213574.1"/>
    </source>
</evidence>
<reference evidence="1 2" key="1">
    <citation type="submission" date="2024-09" db="EMBL/GenBank/DDBJ databases">
        <title>The Natural Products Discovery Center: Release of the First 8490 Sequenced Strains for Exploring Actinobacteria Biosynthetic Diversity.</title>
        <authorList>
            <person name="Kalkreuter E."/>
            <person name="Kautsar S.A."/>
            <person name="Yang D."/>
            <person name="Bader C.D."/>
            <person name="Teijaro C.N."/>
            <person name="Fluegel L."/>
            <person name="Davis C.M."/>
            <person name="Simpson J.R."/>
            <person name="Lauterbach L."/>
            <person name="Steele A.D."/>
            <person name="Gui C."/>
            <person name="Meng S."/>
            <person name="Li G."/>
            <person name="Viehrig K."/>
            <person name="Ye F."/>
            <person name="Su P."/>
            <person name="Kiefer A.F."/>
            <person name="Nichols A."/>
            <person name="Cepeda A.J."/>
            <person name="Yan W."/>
            <person name="Fan B."/>
            <person name="Jiang Y."/>
            <person name="Adhikari A."/>
            <person name="Zheng C.-J."/>
            <person name="Schuster L."/>
            <person name="Cowan T.M."/>
            <person name="Smanski M.J."/>
            <person name="Chevrette M.G."/>
            <person name="De Carvalho L.P.S."/>
            <person name="Shen B."/>
        </authorList>
    </citation>
    <scope>NUCLEOTIDE SEQUENCE [LARGE SCALE GENOMIC DNA]</scope>
    <source>
        <strain evidence="1 2">NPDC058546</strain>
    </source>
</reference>
<name>A0ABW6EH16_9ACTN</name>